<protein>
    <submittedName>
        <fullName evidence="1">Uncharacterized protein</fullName>
    </submittedName>
</protein>
<evidence type="ECO:0000313" key="1">
    <source>
        <dbReference type="EMBL" id="GFT62495.1"/>
    </source>
</evidence>
<gene>
    <name evidence="1" type="ORF">NPIL_659301</name>
</gene>
<feature type="non-terminal residue" evidence="1">
    <location>
        <position position="49"/>
    </location>
</feature>
<reference evidence="1" key="1">
    <citation type="submission" date="2020-08" db="EMBL/GenBank/DDBJ databases">
        <title>Multicomponent nature underlies the extraordinary mechanical properties of spider dragline silk.</title>
        <authorList>
            <person name="Kono N."/>
            <person name="Nakamura H."/>
            <person name="Mori M."/>
            <person name="Yoshida Y."/>
            <person name="Ohtoshi R."/>
            <person name="Malay A.D."/>
            <person name="Moran D.A.P."/>
            <person name="Tomita M."/>
            <person name="Numata K."/>
            <person name="Arakawa K."/>
        </authorList>
    </citation>
    <scope>NUCLEOTIDE SEQUENCE</scope>
</reference>
<name>A0A8X6TY54_NEPPI</name>
<keyword evidence="2" id="KW-1185">Reference proteome</keyword>
<organism evidence="1 2">
    <name type="scientific">Nephila pilipes</name>
    <name type="common">Giant wood spider</name>
    <name type="synonym">Nephila maculata</name>
    <dbReference type="NCBI Taxonomy" id="299642"/>
    <lineage>
        <taxon>Eukaryota</taxon>
        <taxon>Metazoa</taxon>
        <taxon>Ecdysozoa</taxon>
        <taxon>Arthropoda</taxon>
        <taxon>Chelicerata</taxon>
        <taxon>Arachnida</taxon>
        <taxon>Araneae</taxon>
        <taxon>Araneomorphae</taxon>
        <taxon>Entelegynae</taxon>
        <taxon>Araneoidea</taxon>
        <taxon>Nephilidae</taxon>
        <taxon>Nephila</taxon>
    </lineage>
</organism>
<proteinExistence type="predicted"/>
<comment type="caution">
    <text evidence="1">The sequence shown here is derived from an EMBL/GenBank/DDBJ whole genome shotgun (WGS) entry which is preliminary data.</text>
</comment>
<dbReference type="AlphaFoldDB" id="A0A8X6TY54"/>
<sequence length="49" mass="5863">MQESWEETQLGSHTKKSRSILSARELDRYVTESWYLMGIKEIYVLLRAE</sequence>
<evidence type="ECO:0000313" key="2">
    <source>
        <dbReference type="Proteomes" id="UP000887013"/>
    </source>
</evidence>
<dbReference type="EMBL" id="BMAW01068039">
    <property type="protein sequence ID" value="GFT62495.1"/>
    <property type="molecule type" value="Genomic_DNA"/>
</dbReference>
<accession>A0A8X6TY54</accession>
<dbReference type="Proteomes" id="UP000887013">
    <property type="component" value="Unassembled WGS sequence"/>
</dbReference>